<evidence type="ECO:0000313" key="2">
    <source>
        <dbReference type="Proteomes" id="UP000244912"/>
    </source>
</evidence>
<dbReference type="RefSeq" id="WP_108895452.1">
    <property type="nucleotide sequence ID" value="NZ_ONZF01000011.1"/>
</dbReference>
<proteinExistence type="predicted"/>
<reference evidence="1 2" key="1">
    <citation type="submission" date="2018-03" db="EMBL/GenBank/DDBJ databases">
        <authorList>
            <person name="Keele B.F."/>
        </authorList>
    </citation>
    <scope>NUCLEOTIDE SEQUENCE [LARGE SCALE GENOMIC DNA]</scope>
    <source>
        <strain evidence="1 2">CECT 8504</strain>
    </source>
</reference>
<sequence>MATYFTTPRIDDVDASEVHVGDRVIRLIEADDFPGSGPSDRRVFDIAVEGVWTGERVGRETRHSASDLPSFTSEDGTTVVVVSDQIGLTWPGSEAGALQVFLHPDWPGSYHSVNVSPRFWDKDLLPLDDIRLRAELLPDDPRSIPGVPRSGFETSCLRCYAPTDLRFSFGHAWRQGDVVFRIGTQEVIALAEGNGMTNEDGNYCAECVGAGFQIELKAPEGRRYDATRNLSLRAGDELPALAKRYLEPKNRVGSGIWRYGQEAFEWSLVTDPAECLDRLARARAIFTSWKDQRSGFRRRKPR</sequence>
<dbReference type="Proteomes" id="UP000244912">
    <property type="component" value="Unassembled WGS sequence"/>
</dbReference>
<dbReference type="EMBL" id="ONZF01000011">
    <property type="protein sequence ID" value="SPJ25717.1"/>
    <property type="molecule type" value="Genomic_DNA"/>
</dbReference>
<gene>
    <name evidence="1" type="ORF">PAA8504_03568</name>
</gene>
<organism evidence="1 2">
    <name type="scientific">Palleronia abyssalis</name>
    <dbReference type="NCBI Taxonomy" id="1501240"/>
    <lineage>
        <taxon>Bacteria</taxon>
        <taxon>Pseudomonadati</taxon>
        <taxon>Pseudomonadota</taxon>
        <taxon>Alphaproteobacteria</taxon>
        <taxon>Rhodobacterales</taxon>
        <taxon>Roseobacteraceae</taxon>
        <taxon>Palleronia</taxon>
    </lineage>
</organism>
<accession>A0A2R8BZX5</accession>
<dbReference type="AlphaFoldDB" id="A0A2R8BZX5"/>
<name>A0A2R8BZX5_9RHOB</name>
<evidence type="ECO:0000313" key="1">
    <source>
        <dbReference type="EMBL" id="SPJ25717.1"/>
    </source>
</evidence>
<protein>
    <submittedName>
        <fullName evidence="1">Uncharacterized protein</fullName>
    </submittedName>
</protein>
<keyword evidence="2" id="KW-1185">Reference proteome</keyword>